<dbReference type="InterPro" id="IPR027304">
    <property type="entry name" value="Trigger_fact/SurA_dom_sf"/>
</dbReference>
<keyword evidence="9" id="KW-1185">Reference proteome</keyword>
<dbReference type="InterPro" id="IPR050280">
    <property type="entry name" value="OMP_Chaperone_SurA"/>
</dbReference>
<dbReference type="PROSITE" id="PS50198">
    <property type="entry name" value="PPIC_PPIASE_2"/>
    <property type="match status" value="1"/>
</dbReference>
<keyword evidence="2 6" id="KW-0732">Signal</keyword>
<feature type="signal peptide" evidence="6">
    <location>
        <begin position="1"/>
        <end position="23"/>
    </location>
</feature>
<reference evidence="8 9" key="1">
    <citation type="submission" date="2019-05" db="EMBL/GenBank/DDBJ databases">
        <title>Pseudorhodobacter turbinis sp. nov., isolated from the gut of the Korean turban shell.</title>
        <authorList>
            <person name="Jeong Y.-S."/>
            <person name="Kang W.-R."/>
            <person name="Bae J.-W."/>
        </authorList>
    </citation>
    <scope>NUCLEOTIDE SEQUENCE [LARGE SCALE GENOMIC DNA]</scope>
    <source>
        <strain evidence="8 9">S12M18</strain>
        <plasmid evidence="8 9">unnamed1</plasmid>
    </source>
</reference>
<organism evidence="8 9">
    <name type="scientific">Pseudorhodobacter turbinis</name>
    <dbReference type="NCBI Taxonomy" id="2500533"/>
    <lineage>
        <taxon>Bacteria</taxon>
        <taxon>Pseudomonadati</taxon>
        <taxon>Pseudomonadota</taxon>
        <taxon>Alphaproteobacteria</taxon>
        <taxon>Rhodobacterales</taxon>
        <taxon>Paracoccaceae</taxon>
        <taxon>Pseudorhodobacter</taxon>
    </lineage>
</organism>
<dbReference type="InterPro" id="IPR000297">
    <property type="entry name" value="PPIase_PpiC"/>
</dbReference>
<proteinExistence type="predicted"/>
<dbReference type="RefSeq" id="WP_137194492.1">
    <property type="nucleotide sequence ID" value="NZ_CP039965.1"/>
</dbReference>
<dbReference type="Gene3D" id="3.10.50.40">
    <property type="match status" value="1"/>
</dbReference>
<evidence type="ECO:0000256" key="2">
    <source>
        <dbReference type="ARBA" id="ARBA00022729"/>
    </source>
</evidence>
<evidence type="ECO:0000259" key="7">
    <source>
        <dbReference type="PROSITE" id="PS50198"/>
    </source>
</evidence>
<dbReference type="EMBL" id="CP039965">
    <property type="protein sequence ID" value="QCO56713.1"/>
    <property type="molecule type" value="Genomic_DNA"/>
</dbReference>
<dbReference type="Pfam" id="PF00639">
    <property type="entry name" value="Rotamase"/>
    <property type="match status" value="1"/>
</dbReference>
<dbReference type="Gene3D" id="1.10.4030.10">
    <property type="entry name" value="Porin chaperone SurA, peptide-binding domain"/>
    <property type="match status" value="1"/>
</dbReference>
<feature type="domain" description="PpiC" evidence="7">
    <location>
        <begin position="162"/>
        <end position="259"/>
    </location>
</feature>
<keyword evidence="5 8" id="KW-0413">Isomerase</keyword>
<dbReference type="PANTHER" id="PTHR47637:SF1">
    <property type="entry name" value="CHAPERONE SURA"/>
    <property type="match status" value="1"/>
</dbReference>
<name>A0A4P8EIQ4_9RHOB</name>
<evidence type="ECO:0000256" key="1">
    <source>
        <dbReference type="ARBA" id="ARBA00018370"/>
    </source>
</evidence>
<evidence type="ECO:0000313" key="9">
    <source>
        <dbReference type="Proteomes" id="UP000298631"/>
    </source>
</evidence>
<dbReference type="OrthoDB" id="9791746at2"/>
<evidence type="ECO:0000256" key="5">
    <source>
        <dbReference type="PROSITE-ProRule" id="PRU00278"/>
    </source>
</evidence>
<dbReference type="SUPFAM" id="SSF54534">
    <property type="entry name" value="FKBP-like"/>
    <property type="match status" value="1"/>
</dbReference>
<keyword evidence="5" id="KW-0697">Rotamase</keyword>
<keyword evidence="8" id="KW-0614">Plasmid</keyword>
<dbReference type="AlphaFoldDB" id="A0A4P8EIQ4"/>
<protein>
    <recommendedName>
        <fullName evidence="1">Parvulin-like PPIase</fullName>
    </recommendedName>
    <alternativeName>
        <fullName evidence="3">Peptidyl-prolyl cis-trans isomerase plp</fullName>
    </alternativeName>
    <alternativeName>
        <fullName evidence="4">Rotamase plp</fullName>
    </alternativeName>
</protein>
<dbReference type="Proteomes" id="UP000298631">
    <property type="component" value="Plasmid unnamed1"/>
</dbReference>
<dbReference type="Pfam" id="PF13624">
    <property type="entry name" value="SurA_N_3"/>
    <property type="match status" value="1"/>
</dbReference>
<dbReference type="GO" id="GO:0003755">
    <property type="term" value="F:peptidyl-prolyl cis-trans isomerase activity"/>
    <property type="evidence" value="ECO:0007669"/>
    <property type="project" value="UniProtKB-KW"/>
</dbReference>
<gene>
    <name evidence="8" type="ORF">EOK75_12890</name>
</gene>
<dbReference type="PANTHER" id="PTHR47637">
    <property type="entry name" value="CHAPERONE SURA"/>
    <property type="match status" value="1"/>
</dbReference>
<dbReference type="InterPro" id="IPR046357">
    <property type="entry name" value="PPIase_dom_sf"/>
</dbReference>
<dbReference type="SUPFAM" id="SSF109998">
    <property type="entry name" value="Triger factor/SurA peptide-binding domain-like"/>
    <property type="match status" value="1"/>
</dbReference>
<evidence type="ECO:0000256" key="4">
    <source>
        <dbReference type="ARBA" id="ARBA00031484"/>
    </source>
</evidence>
<accession>A0A4P8EIQ4</accession>
<evidence type="ECO:0000256" key="6">
    <source>
        <dbReference type="SAM" id="SignalP"/>
    </source>
</evidence>
<geneLocation type="plasmid" evidence="8 9">
    <name>unnamed1</name>
</geneLocation>
<sequence length="399" mass="42521">MMRPAVLAIALSALFMGSAPVQAQNLFAPRLYVNDSAITEFEVQQRIQMLRLFNTSGDLETQATKALVEDRLRMAAAKSMGLKATPEQIAAGMGEFASRVEMSGEQFVAALGQAGVSPQTFRDFVEAGLLWREVVRQRYAGKIFISDAEVKQAIALAGQNTAMRVLISELVIPAPPGQETAAMARAERLRDRIKSEGGFASAARSNSASPTAARGGRLDWMPLANLPAPLASSILGLAPGEVSAPVAMNGAVALFQLRGLEEIDGLGPKAIEIDYAQYFLPAAGGAAAAADLRSKIDTCDDLYGINKGQPAENLIRETKTASALPANIGRALADLDPGESVDFPSGAAHMFLMLCARAPVQETPPSEAEVRERLLNQRAGVLANSYLEELRFNAIIREP</sequence>
<feature type="chain" id="PRO_5020629913" description="Parvulin-like PPIase" evidence="6">
    <location>
        <begin position="24"/>
        <end position="399"/>
    </location>
</feature>
<dbReference type="KEGG" id="pseb:EOK75_12890"/>
<evidence type="ECO:0000256" key="3">
    <source>
        <dbReference type="ARBA" id="ARBA00030642"/>
    </source>
</evidence>
<evidence type="ECO:0000313" key="8">
    <source>
        <dbReference type="EMBL" id="QCO56713.1"/>
    </source>
</evidence>